<keyword evidence="3" id="KW-1185">Reference proteome</keyword>
<reference evidence="3" key="1">
    <citation type="journal article" date="2019" name="Int. J. Syst. Evol. Microbiol.">
        <title>The Global Catalogue of Microorganisms (GCM) 10K type strain sequencing project: providing services to taxonomists for standard genome sequencing and annotation.</title>
        <authorList>
            <consortium name="The Broad Institute Genomics Platform"/>
            <consortium name="The Broad Institute Genome Sequencing Center for Infectious Disease"/>
            <person name="Wu L."/>
            <person name="Ma J."/>
        </authorList>
    </citation>
    <scope>NUCLEOTIDE SEQUENCE [LARGE SCALE GENOMIC DNA]</scope>
    <source>
        <strain evidence="3">JCM 17666</strain>
    </source>
</reference>
<evidence type="ECO:0000256" key="1">
    <source>
        <dbReference type="SAM" id="MobiDB-lite"/>
    </source>
</evidence>
<dbReference type="Proteomes" id="UP001501671">
    <property type="component" value="Unassembled WGS sequence"/>
</dbReference>
<accession>A0ABP8GCT9</accession>
<organism evidence="2 3">
    <name type="scientific">Pigmentiphaga soli</name>
    <dbReference type="NCBI Taxonomy" id="1007095"/>
    <lineage>
        <taxon>Bacteria</taxon>
        <taxon>Pseudomonadati</taxon>
        <taxon>Pseudomonadota</taxon>
        <taxon>Betaproteobacteria</taxon>
        <taxon>Burkholderiales</taxon>
        <taxon>Alcaligenaceae</taxon>
        <taxon>Pigmentiphaga</taxon>
    </lineage>
</organism>
<proteinExistence type="predicted"/>
<sequence>MYKLDTEAARGAESTGGRIAEKGKYKGKFTRAQHIVAESGTQGIEFDFVATSGQRARFSIYTLKADGKQIYGYKQLMAIMTCLSLRELADPKTVPAKVYDYDAGKEVDTHVPQFPELLGKPIGLLFSMEEYKPGKWRPNMAGAFNADTELVASEILERRGTPAKLAQMVLALRDRPYTGGESAPARAASSGQSGFADVDDDIPF</sequence>
<evidence type="ECO:0008006" key="4">
    <source>
        <dbReference type="Google" id="ProtNLM"/>
    </source>
</evidence>
<name>A0ABP8GCT9_9BURK</name>
<evidence type="ECO:0000313" key="2">
    <source>
        <dbReference type="EMBL" id="GAA4321976.1"/>
    </source>
</evidence>
<protein>
    <recommendedName>
        <fullName evidence="4">Single-stranded DNA-binding protein</fullName>
    </recommendedName>
</protein>
<evidence type="ECO:0000313" key="3">
    <source>
        <dbReference type="Proteomes" id="UP001501671"/>
    </source>
</evidence>
<dbReference type="RefSeq" id="WP_345245327.1">
    <property type="nucleotide sequence ID" value="NZ_BAABFO010000001.1"/>
</dbReference>
<comment type="caution">
    <text evidence="2">The sequence shown here is derived from an EMBL/GenBank/DDBJ whole genome shotgun (WGS) entry which is preliminary data.</text>
</comment>
<dbReference type="EMBL" id="BAABFO010000001">
    <property type="protein sequence ID" value="GAA4321976.1"/>
    <property type="molecule type" value="Genomic_DNA"/>
</dbReference>
<feature type="region of interest" description="Disordered" evidence="1">
    <location>
        <begin position="178"/>
        <end position="204"/>
    </location>
</feature>
<gene>
    <name evidence="2" type="ORF">GCM10023144_01590</name>
</gene>